<dbReference type="RefSeq" id="XP_008073546.1">
    <property type="nucleotide sequence ID" value="XM_008075355.1"/>
</dbReference>
<evidence type="ECO:0000313" key="2">
    <source>
        <dbReference type="Proteomes" id="UP000011081"/>
    </source>
</evidence>
<dbReference type="VEuPathDB" id="MicrosporidiaDB:VCUG_00525"/>
<sequence length="1184" mass="132600">MNISGVLIKFILIFKKENEADQNNVEIYGSEVDAGLSDCVNDLTDGEYCIANMRMYDDKEDRFRLYGTNEQHAQSPEKKAMPFTYCEGTSTQPAAAPDRSVIYMEMDMPVSKALYHKIIRVSLQPCFYLSAREIYVTIMSGLCDFVDSRRLLIDRITTNLSADAELFESLHNYHQAIMCSQFAKIKGFDAIKAYFNGHCNLANSTNMMEIIFVHLAGVNDDTSVQRRIEQIRAKNDIFQSFVSGVKIKYCLVTADSCSHRVGEKSLGGIFSDLFEQFPTTQLHSNHAGCCWVIDSEFLACNQQLFEPGFYAGSTPSSVSLEIDFRPLTDERAVMKMKKARDVINKVLCCEFVCGNHITQLTLYISELNMELDTTKIRAESCIIHLDSCGSKVLSTLPAKIEELYMKSMFITDTVTLSESLVLCVCKNVTLKADTRIVVPNKTTNLVLCNVDGVVQSAVFGTVTCLPPSEISYKMTDFNGLFTLQMRNVQYKSASVLSGCFACIILEKVVIAAPHQLELKGDVWNISISTCSGSIDLMDTKCLESLRFTQKLNSNLKIRFPPTIRVLYLSDVCVQQDLIINCLVRELHVNQAKIATGCTFRLVRECSNVTIRSSVGVFILNGMIMESTGRSQNESFAYKRTNNGLCNISAVAVQLESEKRAIRNIKAVYLKGVVFKKRVIFGIDDRIRSFYIDHFSGIVSLTGIVVSTLTGGETASFSVVRSVLEDHMDITAVNLLVKEPTEIKCNLGSLLLQNVKCHEHELELRVYGMCEFIGISNYTGLLDIAVLNLIGASFENAILDYKKATNYLNMYGKIGLNGYSLPDNIRYVALSGITVTKNTFYLHKMLREIEIVSCKGHFNFKGLFGIYRLAIEPDSNFILEEAEGPHASLKLRNMVLHDPFNTSNRVNALTLNNLSTDEQSVLQIDSECHSAYIQQSECGIAWVNGTETSKMNCYENECCVLQKSNKPGLFLLKMTHTCLSRRLVLLECFESVVLEKIQGQSDCPIVINSACTSVLIQGLDGVLSFPDSESLNEIYVDAASMRNTEIHLTVTTSFFVKIEYEFMGGGSVEVHIWLTRFSCLRFSCEYSNKSLREAFETLNCSQPKFQLTALNDTSQDGTNSHYLVNGSDLDVFAVLNEHLKMIKQNAVLNEHLKNDKTKYQAYLAKSMKQITISRSSTGHHLAIRV</sequence>
<accession>L2GX73</accession>
<dbReference type="GeneID" id="19878412"/>
<dbReference type="AlphaFoldDB" id="L2GX73"/>
<dbReference type="EMBL" id="GL877409">
    <property type="protein sequence ID" value="ELA47942.1"/>
    <property type="molecule type" value="Genomic_DNA"/>
</dbReference>
<name>L2GX73_VAVCU</name>
<dbReference type="InParanoid" id="L2GX73"/>
<protein>
    <submittedName>
        <fullName evidence="1">Uncharacterized protein</fullName>
    </submittedName>
</protein>
<reference evidence="2" key="1">
    <citation type="submission" date="2011-03" db="EMBL/GenBank/DDBJ databases">
        <title>The genome sequence of Vavraia culicis strain floridensis.</title>
        <authorList>
            <consortium name="The Broad Institute Genome Sequencing Platform"/>
            <person name="Cuomo C."/>
            <person name="Becnel J."/>
            <person name="Sanscrainte N."/>
            <person name="Young S.K."/>
            <person name="Zeng Q."/>
            <person name="Gargeya S."/>
            <person name="Fitzgerald M."/>
            <person name="Haas B."/>
            <person name="Abouelleil A."/>
            <person name="Alvarado L."/>
            <person name="Arachchi H.M."/>
            <person name="Berlin A."/>
            <person name="Chapman S.B."/>
            <person name="Gearin G."/>
            <person name="Goldberg J."/>
            <person name="Griggs A."/>
            <person name="Gujja S."/>
            <person name="Hansen M."/>
            <person name="Heiman D."/>
            <person name="Howarth C."/>
            <person name="Larimer J."/>
            <person name="Lui A."/>
            <person name="MacDonald P.J.P."/>
            <person name="McCowen C."/>
            <person name="Montmayeur A."/>
            <person name="Murphy C."/>
            <person name="Neiman D."/>
            <person name="Pearson M."/>
            <person name="Priest M."/>
            <person name="Roberts A."/>
            <person name="Saif S."/>
            <person name="Shea T."/>
            <person name="Sisk P."/>
            <person name="Stolte C."/>
            <person name="Sykes S."/>
            <person name="Wortman J."/>
            <person name="Nusbaum C."/>
            <person name="Birren B."/>
        </authorList>
    </citation>
    <scope>NUCLEOTIDE SEQUENCE [LARGE SCALE GENOMIC DNA]</scope>
    <source>
        <strain evidence="2">floridensis</strain>
    </source>
</reference>
<gene>
    <name evidence="1" type="ORF">VCUG_00525</name>
</gene>
<proteinExistence type="predicted"/>
<keyword evidence="2" id="KW-1185">Reference proteome</keyword>
<dbReference type="Proteomes" id="UP000011081">
    <property type="component" value="Unassembled WGS sequence"/>
</dbReference>
<organism evidence="1 2">
    <name type="scientific">Vavraia culicis (isolate floridensis)</name>
    <name type="common">Microsporidian parasite</name>
    <dbReference type="NCBI Taxonomy" id="948595"/>
    <lineage>
        <taxon>Eukaryota</taxon>
        <taxon>Fungi</taxon>
        <taxon>Fungi incertae sedis</taxon>
        <taxon>Microsporidia</taxon>
        <taxon>Pleistophoridae</taxon>
        <taxon>Vavraia</taxon>
    </lineage>
</organism>
<dbReference type="HOGENOM" id="CLU_008228_0_0_1"/>
<evidence type="ECO:0000313" key="1">
    <source>
        <dbReference type="EMBL" id="ELA47942.1"/>
    </source>
</evidence>